<protein>
    <submittedName>
        <fullName evidence="1">Uncharacterized protein</fullName>
    </submittedName>
</protein>
<keyword evidence="2" id="KW-1185">Reference proteome</keyword>
<name>A0A1E4TC02_9ASCO</name>
<dbReference type="Proteomes" id="UP000095023">
    <property type="component" value="Unassembled WGS sequence"/>
</dbReference>
<sequence length="176" mass="19711">MFTLWPGRTISTSSFNELSALTVRSTIMLRETRTEDFCSTDVPVIDRTRQSTMYEARAQFTALTRSRGSSSSSSRRLWKSPSMWHRYMQCSVLYASPSTSMALLIRSCDVGRTGDSGSANFRSLCGHRYVIGGSKTTFRQYPDRGHRSSGCFHRPFSTSDHVLFSPHESLGGSLTP</sequence>
<reference evidence="2" key="1">
    <citation type="submission" date="2016-02" db="EMBL/GenBank/DDBJ databases">
        <title>Comparative genomics of biotechnologically important yeasts.</title>
        <authorList>
            <consortium name="DOE Joint Genome Institute"/>
            <person name="Riley R."/>
            <person name="Haridas S."/>
            <person name="Wolfe K.H."/>
            <person name="Lopes M.R."/>
            <person name="Hittinger C.T."/>
            <person name="Goker M."/>
            <person name="Salamov A."/>
            <person name="Wisecaver J."/>
            <person name="Long T.M."/>
            <person name="Aerts A.L."/>
            <person name="Barry K."/>
            <person name="Choi C."/>
            <person name="Clum A."/>
            <person name="Coughlan A.Y."/>
            <person name="Deshpande S."/>
            <person name="Douglass A.P."/>
            <person name="Hanson S.J."/>
            <person name="Klenk H.-P."/>
            <person name="Labutti K."/>
            <person name="Lapidus A."/>
            <person name="Lindquist E."/>
            <person name="Lipzen A."/>
            <person name="Meier-Kolthoff J.P."/>
            <person name="Ohm R.A."/>
            <person name="Otillar R.P."/>
            <person name="Pangilinan J."/>
            <person name="Peng Y."/>
            <person name="Rokas A."/>
            <person name="Rosa C.A."/>
            <person name="Scheuner C."/>
            <person name="Sibirny A.A."/>
            <person name="Slot J.C."/>
            <person name="Stielow J.B."/>
            <person name="Sun H."/>
            <person name="Kurtzman C.P."/>
            <person name="Blackwell M."/>
            <person name="Jeffries T.W."/>
            <person name="Grigoriev I.V."/>
        </authorList>
    </citation>
    <scope>NUCLEOTIDE SEQUENCE [LARGE SCALE GENOMIC DNA]</scope>
    <source>
        <strain evidence="2">NRRL Y-17796</strain>
    </source>
</reference>
<proteinExistence type="predicted"/>
<evidence type="ECO:0000313" key="2">
    <source>
        <dbReference type="Proteomes" id="UP000095023"/>
    </source>
</evidence>
<dbReference type="AlphaFoldDB" id="A0A1E4TC02"/>
<dbReference type="EMBL" id="KV453843">
    <property type="protein sequence ID" value="ODV89243.1"/>
    <property type="molecule type" value="Genomic_DNA"/>
</dbReference>
<evidence type="ECO:0000313" key="1">
    <source>
        <dbReference type="EMBL" id="ODV89243.1"/>
    </source>
</evidence>
<accession>A0A1E4TC02</accession>
<gene>
    <name evidence="1" type="ORF">CANCADRAFT_135372</name>
</gene>
<organism evidence="1 2">
    <name type="scientific">Tortispora caseinolytica NRRL Y-17796</name>
    <dbReference type="NCBI Taxonomy" id="767744"/>
    <lineage>
        <taxon>Eukaryota</taxon>
        <taxon>Fungi</taxon>
        <taxon>Dikarya</taxon>
        <taxon>Ascomycota</taxon>
        <taxon>Saccharomycotina</taxon>
        <taxon>Trigonopsidomycetes</taxon>
        <taxon>Trigonopsidales</taxon>
        <taxon>Trigonopsidaceae</taxon>
        <taxon>Tortispora</taxon>
    </lineage>
</organism>